<reference evidence="2 3" key="1">
    <citation type="submission" date="2018-05" db="EMBL/GenBank/DDBJ databases">
        <title>Genomic Encyclopedia of Type Strains, Phase IV (KMG-IV): sequencing the most valuable type-strain genomes for metagenomic binning, comparative biology and taxonomic classification.</title>
        <authorList>
            <person name="Goeker M."/>
        </authorList>
    </citation>
    <scope>NUCLEOTIDE SEQUENCE [LARGE SCALE GENOMIC DNA]</scope>
    <source>
        <strain evidence="2 3">DSM 18773</strain>
    </source>
</reference>
<keyword evidence="3" id="KW-1185">Reference proteome</keyword>
<dbReference type="Proteomes" id="UP000245634">
    <property type="component" value="Unassembled WGS sequence"/>
</dbReference>
<dbReference type="AlphaFoldDB" id="A0A316D483"/>
<evidence type="ECO:0000313" key="3">
    <source>
        <dbReference type="Proteomes" id="UP000245634"/>
    </source>
</evidence>
<feature type="signal peptide" evidence="1">
    <location>
        <begin position="1"/>
        <end position="26"/>
    </location>
</feature>
<keyword evidence="1" id="KW-0732">Signal</keyword>
<protein>
    <recommendedName>
        <fullName evidence="4">DUF4367 domain-containing protein</fullName>
    </recommendedName>
</protein>
<evidence type="ECO:0008006" key="4">
    <source>
        <dbReference type="Google" id="ProtNLM"/>
    </source>
</evidence>
<sequence>MKKKLVSSMIAMIVVAVSIAGYSAYASTRASVTTQKSAEKVNHLLVSKDRKEVESLNDKAALGLSIINENVSFHVKVPEKLKTDQLHASMMMKPKEKDDNSQNVDLSYDTPQGRFHIWETNLKSEIGKDPLLDQTQKQNKVVIDNHDWFYMIHESGAHIFNSRFDDVTISVDGTLPYDEMVRVIESLN</sequence>
<organism evidence="2 3">
    <name type="scientific">Tumebacillus permanentifrigoris</name>
    <dbReference type="NCBI Taxonomy" id="378543"/>
    <lineage>
        <taxon>Bacteria</taxon>
        <taxon>Bacillati</taxon>
        <taxon>Bacillota</taxon>
        <taxon>Bacilli</taxon>
        <taxon>Bacillales</taxon>
        <taxon>Alicyclobacillaceae</taxon>
        <taxon>Tumebacillus</taxon>
    </lineage>
</organism>
<accession>A0A316D483</accession>
<gene>
    <name evidence="2" type="ORF">C7459_1302</name>
</gene>
<comment type="caution">
    <text evidence="2">The sequence shown here is derived from an EMBL/GenBank/DDBJ whole genome shotgun (WGS) entry which is preliminary data.</text>
</comment>
<proteinExistence type="predicted"/>
<dbReference type="EMBL" id="QGGL01000030">
    <property type="protein sequence ID" value="PWK04988.1"/>
    <property type="molecule type" value="Genomic_DNA"/>
</dbReference>
<name>A0A316D483_9BACL</name>
<evidence type="ECO:0000313" key="2">
    <source>
        <dbReference type="EMBL" id="PWK04988.1"/>
    </source>
</evidence>
<evidence type="ECO:0000256" key="1">
    <source>
        <dbReference type="SAM" id="SignalP"/>
    </source>
</evidence>
<feature type="chain" id="PRO_5016336275" description="DUF4367 domain-containing protein" evidence="1">
    <location>
        <begin position="27"/>
        <end position="188"/>
    </location>
</feature>
<dbReference type="RefSeq" id="WP_109691367.1">
    <property type="nucleotide sequence ID" value="NZ_QGGL01000030.1"/>
</dbReference>